<gene>
    <name evidence="2" type="ORF">X777_09026</name>
</gene>
<dbReference type="EMBL" id="KK107347">
    <property type="protein sequence ID" value="EZA52356.1"/>
    <property type="molecule type" value="Genomic_DNA"/>
</dbReference>
<keyword evidence="3" id="KW-1185">Reference proteome</keyword>
<name>A0A026W9K6_OOCBI</name>
<protein>
    <submittedName>
        <fullName evidence="2">Uncharacterized protein</fullName>
    </submittedName>
</protein>
<organism evidence="2 3">
    <name type="scientific">Ooceraea biroi</name>
    <name type="common">Clonal raider ant</name>
    <name type="synonym">Cerapachys biroi</name>
    <dbReference type="NCBI Taxonomy" id="2015173"/>
    <lineage>
        <taxon>Eukaryota</taxon>
        <taxon>Metazoa</taxon>
        <taxon>Ecdysozoa</taxon>
        <taxon>Arthropoda</taxon>
        <taxon>Hexapoda</taxon>
        <taxon>Insecta</taxon>
        <taxon>Pterygota</taxon>
        <taxon>Neoptera</taxon>
        <taxon>Endopterygota</taxon>
        <taxon>Hymenoptera</taxon>
        <taxon>Apocrita</taxon>
        <taxon>Aculeata</taxon>
        <taxon>Formicoidea</taxon>
        <taxon>Formicidae</taxon>
        <taxon>Dorylinae</taxon>
        <taxon>Ooceraea</taxon>
    </lineage>
</organism>
<evidence type="ECO:0000313" key="2">
    <source>
        <dbReference type="EMBL" id="EZA52356.1"/>
    </source>
</evidence>
<proteinExistence type="predicted"/>
<dbReference type="Proteomes" id="UP000053097">
    <property type="component" value="Unassembled WGS sequence"/>
</dbReference>
<feature type="region of interest" description="Disordered" evidence="1">
    <location>
        <begin position="66"/>
        <end position="114"/>
    </location>
</feature>
<evidence type="ECO:0000313" key="3">
    <source>
        <dbReference type="Proteomes" id="UP000053097"/>
    </source>
</evidence>
<dbReference type="AlphaFoldDB" id="A0A026W9K6"/>
<accession>A0A026W9K6</accession>
<evidence type="ECO:0000256" key="1">
    <source>
        <dbReference type="SAM" id="MobiDB-lite"/>
    </source>
</evidence>
<reference evidence="2 3" key="1">
    <citation type="journal article" date="2014" name="Curr. Biol.">
        <title>The genome of the clonal raider ant Cerapachys biroi.</title>
        <authorList>
            <person name="Oxley P.R."/>
            <person name="Ji L."/>
            <person name="Fetter-Pruneda I."/>
            <person name="McKenzie S.K."/>
            <person name="Li C."/>
            <person name="Hu H."/>
            <person name="Zhang G."/>
            <person name="Kronauer D.J."/>
        </authorList>
    </citation>
    <scope>NUCLEOTIDE SEQUENCE [LARGE SCALE GENOMIC DNA]</scope>
</reference>
<sequence length="114" mass="12362">MSVGLFGGVAGARMAGRWARSVGAHRPQRRHSVFALLSRGAPRYNGNVFSSNVLFVMSLMEESANAELQGRPGGARRCAWSAAGRKREHPKRMGGGGGRDKRARQHLNPPQLRA</sequence>